<gene>
    <name evidence="5" type="ORF">KL86DYS2_12088</name>
</gene>
<accession>A0A212JQA5</accession>
<dbReference type="AlphaFoldDB" id="A0A212JQA5"/>
<dbReference type="InterPro" id="IPR052369">
    <property type="entry name" value="UG_Glycosaminoglycan_Hydrolase"/>
</dbReference>
<organism evidence="5">
    <name type="scientific">uncultured Dysgonomonas sp</name>
    <dbReference type="NCBI Taxonomy" id="206096"/>
    <lineage>
        <taxon>Bacteria</taxon>
        <taxon>Pseudomonadati</taxon>
        <taxon>Bacteroidota</taxon>
        <taxon>Bacteroidia</taxon>
        <taxon>Bacteroidales</taxon>
        <taxon>Dysgonomonadaceae</taxon>
        <taxon>Dysgonomonas</taxon>
        <taxon>environmental samples</taxon>
    </lineage>
</organism>
<evidence type="ECO:0000313" key="5">
    <source>
        <dbReference type="EMBL" id="SBW01654.1"/>
    </source>
</evidence>
<protein>
    <submittedName>
        <fullName evidence="5">Glycosyl Hydrolase Family 88</fullName>
    </submittedName>
</protein>
<dbReference type="PROSITE" id="PS51257">
    <property type="entry name" value="PROKAR_LIPOPROTEIN"/>
    <property type="match status" value="1"/>
</dbReference>
<evidence type="ECO:0000256" key="4">
    <source>
        <dbReference type="PIRSR" id="PIRSR610905-2"/>
    </source>
</evidence>
<sequence length="399" mass="45933">MKKIIIYALVAIMLSACNNKPKQGSSDFLSVVDSAFIFAEKQSLLMAQKYETQEGRLPRTYENGKDVSSDSRWWCSGFYPGVLWYLYENDKNPEVLKYAQLYTDRVEREKYTTDNHDVGFMLYCSFGNGLRLTGDERYKEVLLIGAKSLATRYKPNVGLIRSWDHNKDKWQYPVIIDNIMNLELLLWAAKESGDSTFKAMAVSHADKTIKNHFRPDYSSFHVVSYDTITGEPHLKQTHQGYSDESAWSRGQAWGLYGYTYLYRETKDARYLEQAKNIAKFVLHHPNMPEDYIPYWDFDTPEIPNTPRDASAACIMASALVELSGFVDAELADEYMKVVEKQIRTLASPEYTAALGENGCFILKHSTGGYPFKSEVDVPMTYADYYYLEALTRLKKKYNK</sequence>
<dbReference type="InterPro" id="IPR012341">
    <property type="entry name" value="6hp_glycosidase-like_sf"/>
</dbReference>
<feature type="active site" description="Proton donor" evidence="3">
    <location>
        <position position="177"/>
    </location>
</feature>
<dbReference type="PANTHER" id="PTHR36845:SF1">
    <property type="entry name" value="HYDROLASE, PUTATIVE (AFU_ORTHOLOGUE AFUA_7G05090)-RELATED"/>
    <property type="match status" value="1"/>
</dbReference>
<dbReference type="PANTHER" id="PTHR36845">
    <property type="entry name" value="HYDROLASE, PUTATIVE (AFU_ORTHOLOGUE AFUA_7G05090)-RELATED"/>
    <property type="match status" value="1"/>
</dbReference>
<feature type="binding site" evidence="4">
    <location>
        <position position="249"/>
    </location>
    <ligand>
        <name>substrate</name>
    </ligand>
</feature>
<proteinExistence type="inferred from homology"/>
<keyword evidence="1 5" id="KW-0378">Hydrolase</keyword>
<reference evidence="5" key="1">
    <citation type="submission" date="2016-04" db="EMBL/GenBank/DDBJ databases">
        <authorList>
            <person name="Evans L.H."/>
            <person name="Alamgir A."/>
            <person name="Owens N."/>
            <person name="Weber N.D."/>
            <person name="Virtaneva K."/>
            <person name="Barbian K."/>
            <person name="Babar A."/>
            <person name="Rosenke K."/>
        </authorList>
    </citation>
    <scope>NUCLEOTIDE SEQUENCE</scope>
    <source>
        <strain evidence="5">86-2</strain>
    </source>
</reference>
<evidence type="ECO:0000256" key="1">
    <source>
        <dbReference type="ARBA" id="ARBA00022801"/>
    </source>
</evidence>
<evidence type="ECO:0000256" key="3">
    <source>
        <dbReference type="PIRSR" id="PIRSR610905-1"/>
    </source>
</evidence>
<dbReference type="GO" id="GO:0052757">
    <property type="term" value="F:chondroitin hydrolase activity"/>
    <property type="evidence" value="ECO:0007669"/>
    <property type="project" value="TreeGrafter"/>
</dbReference>
<dbReference type="InterPro" id="IPR008928">
    <property type="entry name" value="6-hairpin_glycosidase_sf"/>
</dbReference>
<feature type="binding site" evidence="4">
    <location>
        <position position="237"/>
    </location>
    <ligand>
        <name>substrate</name>
    </ligand>
</feature>
<dbReference type="EMBL" id="FLUL01000001">
    <property type="protein sequence ID" value="SBW01654.1"/>
    <property type="molecule type" value="Genomic_DNA"/>
</dbReference>
<dbReference type="SUPFAM" id="SSF48208">
    <property type="entry name" value="Six-hairpin glycosidases"/>
    <property type="match status" value="1"/>
</dbReference>
<feature type="binding site" evidence="4">
    <location>
        <position position="253"/>
    </location>
    <ligand>
        <name>substrate</name>
    </ligand>
</feature>
<feature type="active site" description="Nucleophile" evidence="3">
    <location>
        <position position="117"/>
    </location>
</feature>
<evidence type="ECO:0000256" key="2">
    <source>
        <dbReference type="ARBA" id="ARBA00038358"/>
    </source>
</evidence>
<feature type="binding site" evidence="4">
    <location>
        <position position="177"/>
    </location>
    <ligand>
        <name>substrate</name>
    </ligand>
</feature>
<dbReference type="Pfam" id="PF07470">
    <property type="entry name" value="Glyco_hydro_88"/>
    <property type="match status" value="1"/>
</dbReference>
<feature type="binding site" evidence="4">
    <location>
        <position position="117"/>
    </location>
    <ligand>
        <name>substrate</name>
    </ligand>
</feature>
<dbReference type="Gene3D" id="1.50.10.10">
    <property type="match status" value="1"/>
</dbReference>
<name>A0A212JQA5_9BACT</name>
<comment type="similarity">
    <text evidence="2">Belongs to the glycosyl hydrolase 88 family.</text>
</comment>
<dbReference type="InterPro" id="IPR010905">
    <property type="entry name" value="Glyco_hydro_88"/>
</dbReference>
<dbReference type="GO" id="GO:0000272">
    <property type="term" value="P:polysaccharide catabolic process"/>
    <property type="evidence" value="ECO:0007669"/>
    <property type="project" value="TreeGrafter"/>
</dbReference>
<dbReference type="RefSeq" id="WP_296949647.1">
    <property type="nucleotide sequence ID" value="NZ_LT599021.1"/>
</dbReference>